<feature type="region of interest" description="Disordered" evidence="1">
    <location>
        <begin position="1650"/>
        <end position="1673"/>
    </location>
</feature>
<protein>
    <recommendedName>
        <fullName evidence="5">Intein C-terminal splicing domain-containing protein</fullName>
    </recommendedName>
</protein>
<sequence length="2134" mass="227806">MFGSVRNSAQRARPTPAFGVLVPPPLSFAGHIEEGNTMRLPRRKPPGRRPRTRTLRDRIPRVRTVRIRSFNARTARSGGPFGCGRRHPLRRLIGAVPTRFGVALGVLLALLASVLGVPAAAVEAPVDERRKPTWSKSRPVTSVKGRELPARARPADPAEQRTVKTVPRPARPRAAGADITLAPGSRSAAAVPGTPLKVRADGAGGPRQLRVDVLDPAVADRAGVDGLLFRIVRTDGGRTTAPVTVDVDYSGFRTAYGGDYASRLRLVQLPACAATTPKQPACGRTTTLTSRNDLKGSTLSGAVTALAAPDRTAWSRHPGSLRPAAALYAVTSAPNGATGSFKPSSLAPSALWQVGLQSGDFSWSYPLTLPSVPGLEPDLALGYASGSVDGRTASTNNQPSWAGEGFDLQPGFIERQYTSCSGDTAGGNNTTATGDLCYASPNATVALPGVAGELVWDATKQIWRAEEDDGWRVEQLFGAANGDNDGEHWRMTSPDGTQYYFGRATAAKSAWTVPVYGNHSGEPCNAASYATSWCRQAYRWMLDHVVSRNGDIMTYTYDTETNHYGRDNTPAAATPYVRGGHLVRIDYGLREGQTEPEARVLFTTADRCLPGSACRRSVPSEWPDVPWDQQCDGGSCAGQTTPAFFGSKRLDKITAQVRDGGVWQDVTSWKLHHTYPATGDGTSPGLWLASVTRTGHAGTAVSEPPVDFDGVRLPNRLTVADGLSVMNKWRVQAVTGETGGRTAVSYGQAACNPAALPAADSNGRTCFPAYWVPPGGTQPQLDWFHKYLVNEVREIDLVGGAPEEVTSYEYVGAAAWRHDEAELVPAELKTWGQWRGYQGVKVRTGAVGSVRTLTEHRFYRGMHGDKNADGTTKNVVVAGKPDKPTLRGFAHEEITYNGDGGPEIERTVSEPVEIGPTAERSRPTGTLSAYTTEVKQTYTRTALAGGGSRETRETHEYDQYGVNHRTYDQGDLAVPGDDTCTDVGYTPNLTDWIIGAPHRVATVGLPCGTAAQSADDVISDVRTYYDGSTTLGAAPSKAQPTKVEELSEWAAGGGTYTTVSRHAYDAHGRETEEWDALGNRDETVYTPATGGPVTEVRTTNALGHVSTEARHPLLGVPTVTTSPDGLRTSLAYDALGRFIRGWSPGRPVTQNPDTEISYLVRPDGPTAVTTRTLLGSGQYRSSYKLYDGFLRLRQTQEPSPLGGRIVSDVLYDSHGRVARTNELYHNAGAPGTTLLVVPDTAVPARTEYVFDGAGRETAEIDKAYGTERWRTTTTYGGNWTREDPPQGGTPTTTWTDAHDRRTELRQHKNATDYDTTRYTYTKAGLLATVTDPAGNVRRHVHDVRGREIRTEDPDKGTLTTVYDDEDRPLSVTDARGKTVRTVYDALGRRTATHENSASGPKLTETVYDTLAKGKQNASIRYAGGQAYRSDVIGFDGRGRSTGTAVTIPASEGPLAGRYESLFTYNNVSQLTATTVPGVGGLPAETLVQGFDELGLAATLTGLDPYINMTGYDAVGAVAEYILGSAGRQLRQSFEYENGTRRLQISRTEQEGQAAPTVERAFTYNPAGNITKLTTAALGRATDTQCYGTDYLERLTEAWTPAGDCTAPPTTAGLAGPAPYWHSYTFGVTGNRTGETWRSPAGNTTRTYSYPAPGTPRPHALQSVTHTGPSGTRTDTYTYDADGNTTARNVNGNSQTLSWGAEGLLASVATSGQTTEFLHNAEGDRLLRREPGATTLYLGATELKLNTATQSVTGTRSYAMHGATVAVRTPSALTWLSADHHGTGETAIDDTTGQASHRLHLPYGGPRGTQPGSWPAEKGFVGGTTDTSTGLTHLGARDYDPLTGRFVSVDPVIDHNDPQQMNGYAYGNNNPVSFTDPDGLKAKKKAKRPAAKHGKSSRATKPQVNQRGKGSAVRPVSTVCHSAAQCKATEEARAGQSKTKPKPKAASCRTERSCKDSRTTTKRPVKVRPCSSSVACPDGRAPTGNSRSAGAKSKGAEGGARKPGDPLKYADKAAKIMEGAISAPEAQLHHYKKHPPGNRYDKLAYDDLKKFKTAARWVPKGVGALGGVASFLGHKANGDSTGKAALKAGTSSVAGMVIISVGCAFIPPFGCLIGAGVAMIAGAATDAAIDSAWKE</sequence>
<evidence type="ECO:0000256" key="2">
    <source>
        <dbReference type="SAM" id="Phobius"/>
    </source>
</evidence>
<evidence type="ECO:0000256" key="1">
    <source>
        <dbReference type="SAM" id="MobiDB-lite"/>
    </source>
</evidence>
<feature type="compositionally biased region" description="Polar residues" evidence="1">
    <location>
        <begin position="1857"/>
        <end position="1872"/>
    </location>
</feature>
<evidence type="ECO:0008006" key="5">
    <source>
        <dbReference type="Google" id="ProtNLM"/>
    </source>
</evidence>
<dbReference type="NCBIfam" id="TIGR01643">
    <property type="entry name" value="YD_repeat_2x"/>
    <property type="match status" value="1"/>
</dbReference>
<dbReference type="Proteomes" id="UP000005940">
    <property type="component" value="Chromosome"/>
</dbReference>
<dbReference type="PANTHER" id="PTHR32305:SF17">
    <property type="entry name" value="TRNA NUCLEASE WAPA"/>
    <property type="match status" value="1"/>
</dbReference>
<dbReference type="Pfam" id="PF05593">
    <property type="entry name" value="RHS_repeat"/>
    <property type="match status" value="1"/>
</dbReference>
<dbReference type="InterPro" id="IPR006530">
    <property type="entry name" value="YD"/>
</dbReference>
<feature type="region of interest" description="Disordered" evidence="1">
    <location>
        <begin position="1275"/>
        <end position="1309"/>
    </location>
</feature>
<feature type="compositionally biased region" description="Basic and acidic residues" evidence="1">
    <location>
        <begin position="1948"/>
        <end position="1958"/>
    </location>
</feature>
<feature type="compositionally biased region" description="Basic and acidic residues" evidence="1">
    <location>
        <begin position="144"/>
        <end position="162"/>
    </location>
</feature>
<dbReference type="NCBIfam" id="TIGR03696">
    <property type="entry name" value="Rhs_assc_core"/>
    <property type="match status" value="1"/>
</dbReference>
<dbReference type="InterPro" id="IPR022385">
    <property type="entry name" value="Rhs_assc_core"/>
</dbReference>
<reference evidence="3 4" key="1">
    <citation type="journal article" date="2012" name="J. Bacteriol.">
        <title>Draft genome of Streptomyces tsukubaensis NRRL 18488, the producer of the clinically important immunosuppressant tacrolimus (FK506).</title>
        <authorList>
            <person name="Barreiro C."/>
            <person name="Prieto C."/>
            <person name="Sola-Landa A."/>
            <person name="Solera E."/>
            <person name="Martinez-Castro M."/>
            <person name="Perez-Redondo R."/>
            <person name="Garcia-Estrada C."/>
            <person name="Aparicio J.F."/>
            <person name="Fernandez-Martinez L.T."/>
            <person name="Santos-Aberturas J."/>
            <person name="Salehi-Najafabadi Z."/>
            <person name="Rodriguez-Garcia A."/>
            <person name="Tauch A."/>
            <person name="Martin J.F."/>
        </authorList>
    </citation>
    <scope>NUCLEOTIDE SEQUENCE [LARGE SCALE GENOMIC DNA]</scope>
    <source>
        <strain evidence="4">DSM 42081 / NBRC 108919 / NRRL 18488 / 9993</strain>
    </source>
</reference>
<proteinExistence type="predicted"/>
<evidence type="ECO:0000313" key="4">
    <source>
        <dbReference type="Proteomes" id="UP000005940"/>
    </source>
</evidence>
<feature type="compositionally biased region" description="Low complexity" evidence="1">
    <location>
        <begin position="1285"/>
        <end position="1295"/>
    </location>
</feature>
<feature type="compositionally biased region" description="Polar residues" evidence="1">
    <location>
        <begin position="1898"/>
        <end position="1907"/>
    </location>
</feature>
<organism evidence="3 4">
    <name type="scientific">Streptomyces tsukubensis (strain DSM 42081 / NBRC 108919 / NRRL 18488 / 9993)</name>
    <dbReference type="NCBI Taxonomy" id="1114943"/>
    <lineage>
        <taxon>Bacteria</taxon>
        <taxon>Bacillati</taxon>
        <taxon>Actinomycetota</taxon>
        <taxon>Actinomycetes</taxon>
        <taxon>Kitasatosporales</taxon>
        <taxon>Streptomycetaceae</taxon>
        <taxon>Streptomyces</taxon>
    </lineage>
</organism>
<dbReference type="Gene3D" id="2.180.10.10">
    <property type="entry name" value="RHS repeat-associated core"/>
    <property type="match status" value="2"/>
</dbReference>
<feature type="region of interest" description="Disordered" evidence="1">
    <location>
        <begin position="1850"/>
        <end position="2006"/>
    </location>
</feature>
<name>A0A7G3UD88_STRT9</name>
<feature type="compositionally biased region" description="Basic residues" evidence="1">
    <location>
        <begin position="1881"/>
        <end position="1897"/>
    </location>
</feature>
<gene>
    <name evidence="3" type="ORF">STSU_007755</name>
</gene>
<keyword evidence="2" id="KW-0812">Transmembrane</keyword>
<keyword evidence="2" id="KW-1133">Transmembrane helix</keyword>
<feature type="compositionally biased region" description="Basic and acidic residues" evidence="1">
    <location>
        <begin position="1296"/>
        <end position="1309"/>
    </location>
</feature>
<dbReference type="InterPro" id="IPR050708">
    <property type="entry name" value="T6SS_VgrG/RHS"/>
</dbReference>
<dbReference type="InterPro" id="IPR031325">
    <property type="entry name" value="RHS_repeat"/>
</dbReference>
<accession>A0A7G3UD88</accession>
<feature type="compositionally biased region" description="Polar residues" evidence="1">
    <location>
        <begin position="1661"/>
        <end position="1673"/>
    </location>
</feature>
<feature type="transmembrane region" description="Helical" evidence="2">
    <location>
        <begin position="100"/>
        <end position="121"/>
    </location>
</feature>
<dbReference type="PANTHER" id="PTHR32305">
    <property type="match status" value="1"/>
</dbReference>
<dbReference type="EMBL" id="CP029159">
    <property type="protein sequence ID" value="QKM67080.1"/>
    <property type="molecule type" value="Genomic_DNA"/>
</dbReference>
<keyword evidence="2" id="KW-0472">Membrane</keyword>
<keyword evidence="4" id="KW-1185">Reference proteome</keyword>
<feature type="region of interest" description="Disordered" evidence="1">
    <location>
        <begin position="130"/>
        <end position="166"/>
    </location>
</feature>
<evidence type="ECO:0000313" key="3">
    <source>
        <dbReference type="EMBL" id="QKM67080.1"/>
    </source>
</evidence>